<proteinExistence type="predicted"/>
<evidence type="ECO:0000259" key="3">
    <source>
        <dbReference type="Pfam" id="PF14611"/>
    </source>
</evidence>
<evidence type="ECO:0000259" key="4">
    <source>
        <dbReference type="Pfam" id="PF20776"/>
    </source>
</evidence>
<feature type="compositionally biased region" description="Basic and acidic residues" evidence="2">
    <location>
        <begin position="136"/>
        <end position="149"/>
    </location>
</feature>
<sequence length="837" mass="91701">MIVRAARSPIVCLACRLRLSQRNGSFPLPHTAASALAFAAYQQRSSRRHASDLSPRGAESTEDFTLAAVRHQDEPATRAEAAARWQPGHGEAEGKSAEEQRADSGPESTTAADSAHAPDPAADQDAYGMPENPAPTEERAGASRSEMKRRGGLPHDLVSRRSLGVNALGKPIEAIVVSAQKVKRPKKAIPALQEMQAPTDAPINWRTVYPPQGDESALSDKVWDNIEEIRPKDGRAVGEREFEKMMESLVNGFTQEQLVTYLNLDNRPGGAGWADDATPSYPWIRSQSPWSAAQRSHWHDLRNKQRQAFLILSAKWKLEVREHIQGLGAAVVWLQPKVFALVARRSSGILEQLRADYLDKSNNERISTSPQENRLGIYAPKATVSAVLTRLDEIARSIQTETVPVGMIEEDNLREEMLEELANLTNTALQLDQEHAQLSVSWLPVTDAPSKELETPPDVVLRLLVSKEMTPKYKQVQVLPETPSAKTTRSATVAHQRDKRSMAWRDKLRPWYRFTNPVGHATDAMTPALDFPRHVQLPRAHLASPEERVETVATFGHILHMEQGPRTAKSAAKRRTLCPVVPHPAALTHTTADAPAPSAQERSIILNFAADATAPSSSVGGAIPPPVRLRVPINALTDLSNFSFPRTSVLEAVLPWREIDILLPNESVDVRISQTRLLPLDAGQAPLQEFLRASEFNPLQGRLLTPSKTTFSIPGTWVSAEQCRPAPAGQPAGQPANLLVNLPYTFAGLEIHQAIDLDWKGHVLRYSSTEAGQHGGQQQRLSLASAAAAAPGSSNGGMTRDQLQSFLTLVEETATGVHFSWHEGHKLAQAVSSDRST</sequence>
<organism evidence="6 7">
    <name type="scientific">Ustilaginoidea virens</name>
    <name type="common">Rice false smut fungus</name>
    <name type="synonym">Villosiclava virens</name>
    <dbReference type="NCBI Taxonomy" id="1159556"/>
    <lineage>
        <taxon>Eukaryota</taxon>
        <taxon>Fungi</taxon>
        <taxon>Dikarya</taxon>
        <taxon>Ascomycota</taxon>
        <taxon>Pezizomycotina</taxon>
        <taxon>Sordariomycetes</taxon>
        <taxon>Hypocreomycetidae</taxon>
        <taxon>Hypocreales</taxon>
        <taxon>Clavicipitaceae</taxon>
        <taxon>Ustilaginoidea</taxon>
    </lineage>
</organism>
<keyword evidence="7" id="KW-1185">Reference proteome</keyword>
<dbReference type="InterPro" id="IPR032741">
    <property type="entry name" value="Sls1_KH-1"/>
</dbReference>
<feature type="domain" description="SLS1 first KH" evidence="3">
    <location>
        <begin position="330"/>
        <end position="398"/>
    </location>
</feature>
<feature type="region of interest" description="Disordered" evidence="2">
    <location>
        <begin position="775"/>
        <end position="797"/>
    </location>
</feature>
<reference evidence="6" key="1">
    <citation type="submission" date="2020-03" db="EMBL/GenBank/DDBJ databases">
        <title>A mixture of massive structural variations and highly conserved coding sequences in Ustilaginoidea virens genome.</title>
        <authorList>
            <person name="Zhang K."/>
            <person name="Zhao Z."/>
            <person name="Zhang Z."/>
            <person name="Li Y."/>
            <person name="Hsiang T."/>
            <person name="Sun W."/>
        </authorList>
    </citation>
    <scope>NUCLEOTIDE SEQUENCE</scope>
    <source>
        <strain evidence="6">UV-8b</strain>
    </source>
</reference>
<evidence type="ECO:0000256" key="2">
    <source>
        <dbReference type="SAM" id="MobiDB-lite"/>
    </source>
</evidence>
<dbReference type="EMBL" id="CP072755">
    <property type="protein sequence ID" value="QUC19822.1"/>
    <property type="molecule type" value="Genomic_DNA"/>
</dbReference>
<dbReference type="GeneID" id="66064841"/>
<dbReference type="Pfam" id="PF20778">
    <property type="entry name" value="SLS1_C"/>
    <property type="match status" value="1"/>
</dbReference>
<dbReference type="KEGG" id="uvi:66064841"/>
<dbReference type="RefSeq" id="XP_042997495.1">
    <property type="nucleotide sequence ID" value="XM_043141561.1"/>
</dbReference>
<feature type="coiled-coil region" evidence="1">
    <location>
        <begin position="407"/>
        <end position="434"/>
    </location>
</feature>
<dbReference type="InterPro" id="IPR048401">
    <property type="entry name" value="SLS1_C"/>
</dbReference>
<protein>
    <submittedName>
        <fullName evidence="6">Uncharacterized protein</fullName>
    </submittedName>
</protein>
<dbReference type="GO" id="GO:0005743">
    <property type="term" value="C:mitochondrial inner membrane"/>
    <property type="evidence" value="ECO:0007669"/>
    <property type="project" value="InterPro"/>
</dbReference>
<dbReference type="InterPro" id="IPR048400">
    <property type="entry name" value="SLS1_N"/>
</dbReference>
<evidence type="ECO:0000313" key="6">
    <source>
        <dbReference type="EMBL" id="QUC19822.1"/>
    </source>
</evidence>
<feature type="domain" description="SLS1 N-terminal" evidence="4">
    <location>
        <begin position="217"/>
        <end position="320"/>
    </location>
</feature>
<name>A0A8E5MHQ0_USTVR</name>
<gene>
    <name evidence="6" type="ORF">UV8b_04063</name>
</gene>
<evidence type="ECO:0000313" key="7">
    <source>
        <dbReference type="Proteomes" id="UP000027002"/>
    </source>
</evidence>
<feature type="compositionally biased region" description="Low complexity" evidence="2">
    <location>
        <begin position="781"/>
        <end position="790"/>
    </location>
</feature>
<dbReference type="Proteomes" id="UP000027002">
    <property type="component" value="Chromosome 3"/>
</dbReference>
<dbReference type="Pfam" id="PF20776">
    <property type="entry name" value="SLS1_N"/>
    <property type="match status" value="1"/>
</dbReference>
<feature type="compositionally biased region" description="Low complexity" evidence="2">
    <location>
        <begin position="111"/>
        <end position="126"/>
    </location>
</feature>
<dbReference type="Pfam" id="PF14611">
    <property type="entry name" value="KH_SLS1_1"/>
    <property type="match status" value="1"/>
</dbReference>
<keyword evidence="1" id="KW-0175">Coiled coil</keyword>
<feature type="compositionally biased region" description="Basic and acidic residues" evidence="2">
    <location>
        <begin position="90"/>
        <end position="104"/>
    </location>
</feature>
<dbReference type="AlphaFoldDB" id="A0A8E5MHQ0"/>
<feature type="domain" description="SLS1 C-terminal" evidence="5">
    <location>
        <begin position="500"/>
        <end position="811"/>
    </location>
</feature>
<dbReference type="OrthoDB" id="5392646at2759"/>
<accession>A0A8E5MHQ0</accession>
<evidence type="ECO:0000259" key="5">
    <source>
        <dbReference type="Pfam" id="PF20778"/>
    </source>
</evidence>
<evidence type="ECO:0000256" key="1">
    <source>
        <dbReference type="SAM" id="Coils"/>
    </source>
</evidence>
<feature type="region of interest" description="Disordered" evidence="2">
    <location>
        <begin position="72"/>
        <end position="155"/>
    </location>
</feature>